<feature type="region of interest" description="Disordered" evidence="1">
    <location>
        <begin position="242"/>
        <end position="381"/>
    </location>
</feature>
<name>A0ABR2IXF9_9PEZI</name>
<sequence>MAAMASLPALLDTLTQSLTSAYEATPKLAGIEPPQNGVSLLDTKNELLLSYLQNLVFLILLKIRNAKNSNQEDDSDLSNTVVEKLVELRLYLEKGVRPLEEKLEYQLDRMLRAADDTERRSQMAAHSAAVKEAEESDEDDEDGEEGGPQVGGMPVLDKNASAALPTFGFQASKNPAGMAAAAASDADRTGVYRPPKISATVMPTAERREARDRSRPMRSATMNEFLNEEVLDQPLAQPSVGTTIVSGGRSMKTAHQKADEDRRRDYEETNFTRLPAESKKDRSKRNKAEGRTGNMQFGGEDWRDLGNVDRIDRATRKKPTAAGSGGTKALLEKSRKRGREITDGDRNSGFSSNTREIVGGGYQKRVKTMDGQRNASKRGKR</sequence>
<proteinExistence type="predicted"/>
<gene>
    <name evidence="2" type="ORF">PGQ11_007599</name>
</gene>
<evidence type="ECO:0000256" key="1">
    <source>
        <dbReference type="SAM" id="MobiDB-lite"/>
    </source>
</evidence>
<organism evidence="2 3">
    <name type="scientific">Apiospora arundinis</name>
    <dbReference type="NCBI Taxonomy" id="335852"/>
    <lineage>
        <taxon>Eukaryota</taxon>
        <taxon>Fungi</taxon>
        <taxon>Dikarya</taxon>
        <taxon>Ascomycota</taxon>
        <taxon>Pezizomycotina</taxon>
        <taxon>Sordariomycetes</taxon>
        <taxon>Xylariomycetidae</taxon>
        <taxon>Amphisphaeriales</taxon>
        <taxon>Apiosporaceae</taxon>
        <taxon>Apiospora</taxon>
    </lineage>
</organism>
<dbReference type="PANTHER" id="PTHR13237">
    <property type="entry name" value="SOMETHING ABOUT SILENCING PROTEIN 10-RELATED"/>
    <property type="match status" value="1"/>
</dbReference>
<evidence type="ECO:0000313" key="2">
    <source>
        <dbReference type="EMBL" id="KAK8869021.1"/>
    </source>
</evidence>
<evidence type="ECO:0000313" key="3">
    <source>
        <dbReference type="Proteomes" id="UP001390339"/>
    </source>
</evidence>
<dbReference type="InterPro" id="IPR007146">
    <property type="entry name" value="Sas10/Utp3/C1D"/>
</dbReference>
<keyword evidence="3" id="KW-1185">Reference proteome</keyword>
<dbReference type="EMBL" id="JAPCWZ010000004">
    <property type="protein sequence ID" value="KAK8869021.1"/>
    <property type="molecule type" value="Genomic_DNA"/>
</dbReference>
<dbReference type="Proteomes" id="UP001390339">
    <property type="component" value="Unassembled WGS sequence"/>
</dbReference>
<feature type="compositionally biased region" description="Basic and acidic residues" evidence="1">
    <location>
        <begin position="300"/>
        <end position="314"/>
    </location>
</feature>
<feature type="compositionally biased region" description="Basic and acidic residues" evidence="1">
    <location>
        <begin position="256"/>
        <end position="267"/>
    </location>
</feature>
<feature type="region of interest" description="Disordered" evidence="1">
    <location>
        <begin position="116"/>
        <end position="156"/>
    </location>
</feature>
<comment type="caution">
    <text evidence="2">The sequence shown here is derived from an EMBL/GenBank/DDBJ whole genome shotgun (WGS) entry which is preliminary data.</text>
</comment>
<feature type="compositionally biased region" description="Acidic residues" evidence="1">
    <location>
        <begin position="134"/>
        <end position="145"/>
    </location>
</feature>
<protein>
    <submittedName>
        <fullName evidence="2">U3 small nucleolar ribonucleoprotein lcp5-like protein</fullName>
    </submittedName>
</protein>
<accession>A0ABR2IXF9</accession>
<dbReference type="PANTHER" id="PTHR13237:SF9">
    <property type="entry name" value="NEUROGUIDIN"/>
    <property type="match status" value="1"/>
</dbReference>
<reference evidence="2 3" key="1">
    <citation type="journal article" date="2024" name="IMA Fungus">
        <title>Apiospora arundinis, a panoply of carbohydrate-active enzymes and secondary metabolites.</title>
        <authorList>
            <person name="Sorensen T."/>
            <person name="Petersen C."/>
            <person name="Muurmann A.T."/>
            <person name="Christiansen J.V."/>
            <person name="Brundto M.L."/>
            <person name="Overgaard C.K."/>
            <person name="Boysen A.T."/>
            <person name="Wollenberg R.D."/>
            <person name="Larsen T.O."/>
            <person name="Sorensen J.L."/>
            <person name="Nielsen K.L."/>
            <person name="Sondergaard T.E."/>
        </authorList>
    </citation>
    <scope>NUCLEOTIDE SEQUENCE [LARGE SCALE GENOMIC DNA]</scope>
    <source>
        <strain evidence="2 3">AAU 773</strain>
    </source>
</reference>
<feature type="compositionally biased region" description="Basic and acidic residues" evidence="1">
    <location>
        <begin position="276"/>
        <end position="290"/>
    </location>
</feature>
<dbReference type="Pfam" id="PF04000">
    <property type="entry name" value="Sas10_Utp3"/>
    <property type="match status" value="1"/>
</dbReference>